<evidence type="ECO:0000259" key="5">
    <source>
        <dbReference type="PROSITE" id="PS51379"/>
    </source>
</evidence>
<dbReference type="InterPro" id="IPR050572">
    <property type="entry name" value="Fe-S_Ferredoxin"/>
</dbReference>
<dbReference type="InterPro" id="IPR017896">
    <property type="entry name" value="4Fe4S_Fe-S-bd"/>
</dbReference>
<keyword evidence="3" id="KW-0408">Iron</keyword>
<dbReference type="KEGG" id="bacg:D2962_07815"/>
<evidence type="ECO:0000313" key="6">
    <source>
        <dbReference type="EMBL" id="AYO30541.1"/>
    </source>
</evidence>
<dbReference type="AlphaFoldDB" id="A0A3G2R591"/>
<dbReference type="PROSITE" id="PS00198">
    <property type="entry name" value="4FE4S_FER_1"/>
    <property type="match status" value="1"/>
</dbReference>
<keyword evidence="1" id="KW-0004">4Fe-4S</keyword>
<sequence length="69" mass="7631">MVSEKTFKIDINDKACKRCGICIAFCPRKVFSSENGKPVVVNLDACTKCKLCELRCPDYAIVVGGKEDE</sequence>
<evidence type="ECO:0000256" key="3">
    <source>
        <dbReference type="ARBA" id="ARBA00023004"/>
    </source>
</evidence>
<dbReference type="Pfam" id="PF13237">
    <property type="entry name" value="Fer4_10"/>
    <property type="match status" value="1"/>
</dbReference>
<evidence type="ECO:0000256" key="2">
    <source>
        <dbReference type="ARBA" id="ARBA00022723"/>
    </source>
</evidence>
<evidence type="ECO:0000256" key="4">
    <source>
        <dbReference type="ARBA" id="ARBA00023014"/>
    </source>
</evidence>
<dbReference type="GO" id="GO:0051539">
    <property type="term" value="F:4 iron, 4 sulfur cluster binding"/>
    <property type="evidence" value="ECO:0007669"/>
    <property type="project" value="UniProtKB-KW"/>
</dbReference>
<protein>
    <submittedName>
        <fullName evidence="6">4Fe-4S dicluster domain-containing protein</fullName>
    </submittedName>
</protein>
<keyword evidence="4" id="KW-0411">Iron-sulfur</keyword>
<evidence type="ECO:0000256" key="1">
    <source>
        <dbReference type="ARBA" id="ARBA00022485"/>
    </source>
</evidence>
<dbReference type="Gene3D" id="3.30.70.20">
    <property type="match status" value="1"/>
</dbReference>
<dbReference type="GO" id="GO:0046872">
    <property type="term" value="F:metal ion binding"/>
    <property type="evidence" value="ECO:0007669"/>
    <property type="project" value="UniProtKB-KW"/>
</dbReference>
<organism evidence="6 7">
    <name type="scientific">Biomaibacter acetigenes</name>
    <dbReference type="NCBI Taxonomy" id="2316383"/>
    <lineage>
        <taxon>Bacteria</taxon>
        <taxon>Bacillati</taxon>
        <taxon>Bacillota</taxon>
        <taxon>Clostridia</taxon>
        <taxon>Thermosediminibacterales</taxon>
        <taxon>Tepidanaerobacteraceae</taxon>
        <taxon>Biomaibacter</taxon>
    </lineage>
</organism>
<dbReference type="RefSeq" id="WP_120767677.1">
    <property type="nucleotide sequence ID" value="NZ_CP033169.1"/>
</dbReference>
<feature type="domain" description="4Fe-4S ferredoxin-type" evidence="5">
    <location>
        <begin position="37"/>
        <end position="66"/>
    </location>
</feature>
<dbReference type="InterPro" id="IPR017900">
    <property type="entry name" value="4Fe4S_Fe_S_CS"/>
</dbReference>
<dbReference type="PANTHER" id="PTHR43687:SF4">
    <property type="entry name" value="BLR5484 PROTEIN"/>
    <property type="match status" value="1"/>
</dbReference>
<dbReference type="Proteomes" id="UP000280960">
    <property type="component" value="Chromosome"/>
</dbReference>
<gene>
    <name evidence="6" type="ORF">D2962_07815</name>
</gene>
<dbReference type="PROSITE" id="PS51379">
    <property type="entry name" value="4FE4S_FER_2"/>
    <property type="match status" value="2"/>
</dbReference>
<accession>A0A3G2R591</accession>
<evidence type="ECO:0000313" key="7">
    <source>
        <dbReference type="Proteomes" id="UP000280960"/>
    </source>
</evidence>
<keyword evidence="7" id="KW-1185">Reference proteome</keyword>
<proteinExistence type="predicted"/>
<keyword evidence="2" id="KW-0479">Metal-binding</keyword>
<dbReference type="PANTHER" id="PTHR43687">
    <property type="entry name" value="ADENYLYLSULFATE REDUCTASE, BETA SUBUNIT"/>
    <property type="match status" value="1"/>
</dbReference>
<reference evidence="6 7" key="1">
    <citation type="submission" date="2018-10" db="EMBL/GenBank/DDBJ databases">
        <authorList>
            <person name="Zhang X."/>
        </authorList>
    </citation>
    <scope>NUCLEOTIDE SEQUENCE [LARGE SCALE GENOMIC DNA]</scope>
    <source>
        <strain evidence="6 7">SK-G1</strain>
    </source>
</reference>
<dbReference type="EMBL" id="CP033169">
    <property type="protein sequence ID" value="AYO30541.1"/>
    <property type="molecule type" value="Genomic_DNA"/>
</dbReference>
<dbReference type="SUPFAM" id="SSF54862">
    <property type="entry name" value="4Fe-4S ferredoxins"/>
    <property type="match status" value="1"/>
</dbReference>
<feature type="domain" description="4Fe-4S ferredoxin-type" evidence="5">
    <location>
        <begin position="7"/>
        <end position="36"/>
    </location>
</feature>
<name>A0A3G2R591_9FIRM</name>